<feature type="non-terminal residue" evidence="5">
    <location>
        <position position="163"/>
    </location>
</feature>
<dbReference type="AlphaFoldDB" id="A0A9N9HY23"/>
<evidence type="ECO:0000256" key="3">
    <source>
        <dbReference type="ARBA" id="ARBA00022801"/>
    </source>
</evidence>
<dbReference type="PANTHER" id="PTHR12378">
    <property type="entry name" value="DESUMOYLATING ISOPEPTIDASE"/>
    <property type="match status" value="1"/>
</dbReference>
<evidence type="ECO:0000256" key="1">
    <source>
        <dbReference type="ARBA" id="ARBA00008140"/>
    </source>
</evidence>
<evidence type="ECO:0000256" key="2">
    <source>
        <dbReference type="ARBA" id="ARBA00022670"/>
    </source>
</evidence>
<gene>
    <name evidence="5" type="ORF">AMORRO_LOCUS12723</name>
</gene>
<evidence type="ECO:0000313" key="5">
    <source>
        <dbReference type="EMBL" id="CAG8711656.1"/>
    </source>
</evidence>
<dbReference type="PANTHER" id="PTHR12378:SF7">
    <property type="entry name" value="DESUMOYLATING ISOPEPTIDASE 1"/>
    <property type="match status" value="1"/>
</dbReference>
<comment type="caution">
    <text evidence="5">The sequence shown here is derived from an EMBL/GenBank/DDBJ whole genome shotgun (WGS) entry which is preliminary data.</text>
</comment>
<reference evidence="5" key="1">
    <citation type="submission" date="2021-06" db="EMBL/GenBank/DDBJ databases">
        <authorList>
            <person name="Kallberg Y."/>
            <person name="Tangrot J."/>
            <person name="Rosling A."/>
        </authorList>
    </citation>
    <scope>NUCLEOTIDE SEQUENCE</scope>
    <source>
        <strain evidence="5">CL551</strain>
    </source>
</reference>
<dbReference type="InterPro" id="IPR008580">
    <property type="entry name" value="PPPDE_dom"/>
</dbReference>
<feature type="domain" description="PPPDE" evidence="4">
    <location>
        <begin position="14"/>
        <end position="154"/>
    </location>
</feature>
<dbReference type="SMART" id="SM01179">
    <property type="entry name" value="DUF862"/>
    <property type="match status" value="1"/>
</dbReference>
<dbReference type="InterPro" id="IPR042266">
    <property type="entry name" value="PPPDE_sf"/>
</dbReference>
<organism evidence="5 6">
    <name type="scientific">Acaulospora morrowiae</name>
    <dbReference type="NCBI Taxonomy" id="94023"/>
    <lineage>
        <taxon>Eukaryota</taxon>
        <taxon>Fungi</taxon>
        <taxon>Fungi incertae sedis</taxon>
        <taxon>Mucoromycota</taxon>
        <taxon>Glomeromycotina</taxon>
        <taxon>Glomeromycetes</taxon>
        <taxon>Diversisporales</taxon>
        <taxon>Acaulosporaceae</taxon>
        <taxon>Acaulospora</taxon>
    </lineage>
</organism>
<proteinExistence type="inferred from homology"/>
<dbReference type="PROSITE" id="PS51858">
    <property type="entry name" value="PPPDE"/>
    <property type="match status" value="1"/>
</dbReference>
<name>A0A9N9HY23_9GLOM</name>
<dbReference type="EMBL" id="CAJVPV010019622">
    <property type="protein sequence ID" value="CAG8711656.1"/>
    <property type="molecule type" value="Genomic_DNA"/>
</dbReference>
<keyword evidence="2" id="KW-0645">Protease</keyword>
<evidence type="ECO:0000259" key="4">
    <source>
        <dbReference type="PROSITE" id="PS51858"/>
    </source>
</evidence>
<dbReference type="GO" id="GO:0008233">
    <property type="term" value="F:peptidase activity"/>
    <property type="evidence" value="ECO:0007669"/>
    <property type="project" value="UniProtKB-KW"/>
</dbReference>
<evidence type="ECO:0000313" key="6">
    <source>
        <dbReference type="Proteomes" id="UP000789342"/>
    </source>
</evidence>
<dbReference type="OrthoDB" id="21221at2759"/>
<dbReference type="Proteomes" id="UP000789342">
    <property type="component" value="Unassembled WGS sequence"/>
</dbReference>
<protein>
    <submittedName>
        <fullName evidence="5">4369_t:CDS:1</fullName>
    </submittedName>
</protein>
<dbReference type="Gene3D" id="3.90.1720.30">
    <property type="entry name" value="PPPDE domains"/>
    <property type="match status" value="1"/>
</dbReference>
<dbReference type="GO" id="GO:0070646">
    <property type="term" value="P:protein modification by small protein removal"/>
    <property type="evidence" value="ECO:0007669"/>
    <property type="project" value="TreeGrafter"/>
</dbReference>
<accession>A0A9N9HY23</accession>
<comment type="similarity">
    <text evidence="1">Belongs to the DeSI family.</text>
</comment>
<sequence>CTSSKHLIHSRLMAQVKIYVYDISNGLIRTLPPHLLGGRIDGIWHTSVVVYGLEYYFGQGILFELPGNTIHGSPQEIIDMGETEIPSDIFEEYISELREIFTAESYHLLDNNCNTFTNKVCQFLTGKSLPDHITNLPADFLTTPLGQQFRPMLESMFGPSRLS</sequence>
<keyword evidence="3" id="KW-0378">Hydrolase</keyword>
<keyword evidence="6" id="KW-1185">Reference proteome</keyword>
<dbReference type="Pfam" id="PF05903">
    <property type="entry name" value="Peptidase_C97"/>
    <property type="match status" value="1"/>
</dbReference>
<dbReference type="GO" id="GO:0006508">
    <property type="term" value="P:proteolysis"/>
    <property type="evidence" value="ECO:0007669"/>
    <property type="project" value="UniProtKB-KW"/>
</dbReference>